<feature type="domain" description="HTH merR-type" evidence="6">
    <location>
        <begin position="1"/>
        <end position="73"/>
    </location>
</feature>
<evidence type="ECO:0000259" key="6">
    <source>
        <dbReference type="PROSITE" id="PS50937"/>
    </source>
</evidence>
<dbReference type="InterPro" id="IPR009061">
    <property type="entry name" value="DNA-bd_dom_put_sf"/>
</dbReference>
<keyword evidence="4" id="KW-0804">Transcription</keyword>
<keyword evidence="2" id="KW-0805">Transcription regulation</keyword>
<dbReference type="InterPro" id="IPR000551">
    <property type="entry name" value="MerR-type_HTH_dom"/>
</dbReference>
<proteinExistence type="predicted"/>
<evidence type="ECO:0000313" key="8">
    <source>
        <dbReference type="Proteomes" id="UP000075799"/>
    </source>
</evidence>
<gene>
    <name evidence="7" type="ORF">AZI87_07095</name>
</gene>
<protein>
    <recommendedName>
        <fullName evidence="6">HTH merR-type domain-containing protein</fullName>
    </recommendedName>
</protein>
<dbReference type="GO" id="GO:0003677">
    <property type="term" value="F:DNA binding"/>
    <property type="evidence" value="ECO:0007669"/>
    <property type="project" value="UniProtKB-KW"/>
</dbReference>
<accession>A0A161PQP9</accession>
<dbReference type="Pfam" id="PF13411">
    <property type="entry name" value="MerR_1"/>
    <property type="match status" value="1"/>
</dbReference>
<dbReference type="Gene3D" id="1.10.1660.10">
    <property type="match status" value="1"/>
</dbReference>
<evidence type="ECO:0000256" key="5">
    <source>
        <dbReference type="SAM" id="Coils"/>
    </source>
</evidence>
<dbReference type="PANTHER" id="PTHR30204">
    <property type="entry name" value="REDOX-CYCLING DRUG-SENSING TRANSCRIPTIONAL ACTIVATOR SOXR"/>
    <property type="match status" value="1"/>
</dbReference>
<sequence length="328" mass="37104">MKNWLTIGQFSKAVGVSAKALRLYEKMGLLKSRTRGENGYRYYDDTQLVLAKRLKEFKDLGFSLAEIKSLLQSDHALDSEKLKITMRTRLDLINQEAELLKEQKKQIETILSSIEKKSEPLKADERRVIMSLYGKVSIVVTGVNGLEKTAEYIQKHFKNAGQSVPTFKWHAELVLPEEKPYILVVPEKDLLFGDISRIQADVVVIKNLSEHSAELEKNYLKLFSAIGPHVNTVVNADDRASVSLMANPHIQKGRIFYFSKNRALEKQIKFIGGVLSSGDELDIYGFNLKSQVHVKIDRIMALEEEMALISSLGAVLTVGLDQEQLQIR</sequence>
<dbReference type="OrthoDB" id="5297952at2"/>
<evidence type="ECO:0000256" key="3">
    <source>
        <dbReference type="ARBA" id="ARBA00023125"/>
    </source>
</evidence>
<dbReference type="PANTHER" id="PTHR30204:SF69">
    <property type="entry name" value="MERR-FAMILY TRANSCRIPTIONAL REGULATOR"/>
    <property type="match status" value="1"/>
</dbReference>
<keyword evidence="5" id="KW-0175">Coiled coil</keyword>
<comment type="caution">
    <text evidence="7">The sequence shown here is derived from an EMBL/GenBank/DDBJ whole genome shotgun (WGS) entry which is preliminary data.</text>
</comment>
<evidence type="ECO:0000256" key="2">
    <source>
        <dbReference type="ARBA" id="ARBA00023015"/>
    </source>
</evidence>
<dbReference type="PRINTS" id="PR00040">
    <property type="entry name" value="HTHMERR"/>
</dbReference>
<organism evidence="7 8">
    <name type="scientific">Bdellovibrio bacteriovorus</name>
    <dbReference type="NCBI Taxonomy" id="959"/>
    <lineage>
        <taxon>Bacteria</taxon>
        <taxon>Pseudomonadati</taxon>
        <taxon>Bdellovibrionota</taxon>
        <taxon>Bdellovibrionia</taxon>
        <taxon>Bdellovibrionales</taxon>
        <taxon>Pseudobdellovibrionaceae</taxon>
        <taxon>Bdellovibrio</taxon>
    </lineage>
</organism>
<keyword evidence="1" id="KW-0678">Repressor</keyword>
<dbReference type="SUPFAM" id="SSF46955">
    <property type="entry name" value="Putative DNA-binding domain"/>
    <property type="match status" value="1"/>
</dbReference>
<evidence type="ECO:0000256" key="1">
    <source>
        <dbReference type="ARBA" id="ARBA00022491"/>
    </source>
</evidence>
<evidence type="ECO:0000313" key="7">
    <source>
        <dbReference type="EMBL" id="KYG68983.1"/>
    </source>
</evidence>
<feature type="coiled-coil region" evidence="5">
    <location>
        <begin position="90"/>
        <end position="117"/>
    </location>
</feature>
<dbReference type="GO" id="GO:0003700">
    <property type="term" value="F:DNA-binding transcription factor activity"/>
    <property type="evidence" value="ECO:0007669"/>
    <property type="project" value="InterPro"/>
</dbReference>
<keyword evidence="3" id="KW-0238">DNA-binding</keyword>
<dbReference type="RefSeq" id="WP_063205779.1">
    <property type="nucleotide sequence ID" value="NZ_LUKD01000001.1"/>
</dbReference>
<reference evidence="7 8" key="1">
    <citation type="submission" date="2016-03" db="EMBL/GenBank/DDBJ databases">
        <authorList>
            <person name="Ploux O."/>
        </authorList>
    </citation>
    <scope>NUCLEOTIDE SEQUENCE [LARGE SCALE GENOMIC DNA]</scope>
    <source>
        <strain evidence="7 8">EC13</strain>
    </source>
</reference>
<dbReference type="AlphaFoldDB" id="A0A161PQP9"/>
<dbReference type="InterPro" id="IPR047057">
    <property type="entry name" value="MerR_fam"/>
</dbReference>
<dbReference type="EMBL" id="LUKD01000001">
    <property type="protein sequence ID" value="KYG68983.1"/>
    <property type="molecule type" value="Genomic_DNA"/>
</dbReference>
<evidence type="ECO:0000256" key="4">
    <source>
        <dbReference type="ARBA" id="ARBA00023163"/>
    </source>
</evidence>
<dbReference type="SMART" id="SM00422">
    <property type="entry name" value="HTH_MERR"/>
    <property type="match status" value="1"/>
</dbReference>
<dbReference type="Proteomes" id="UP000075799">
    <property type="component" value="Unassembled WGS sequence"/>
</dbReference>
<name>A0A161PQP9_BDEBC</name>
<dbReference type="PROSITE" id="PS00552">
    <property type="entry name" value="HTH_MERR_1"/>
    <property type="match status" value="1"/>
</dbReference>
<dbReference type="PROSITE" id="PS50937">
    <property type="entry name" value="HTH_MERR_2"/>
    <property type="match status" value="1"/>
</dbReference>